<organism evidence="2 3">
    <name type="scientific">Paracoccus suum</name>
    <dbReference type="NCBI Taxonomy" id="2259340"/>
    <lineage>
        <taxon>Bacteria</taxon>
        <taxon>Pseudomonadati</taxon>
        <taxon>Pseudomonadota</taxon>
        <taxon>Alphaproteobacteria</taxon>
        <taxon>Rhodobacterales</taxon>
        <taxon>Paracoccaceae</taxon>
        <taxon>Paracoccus</taxon>
    </lineage>
</organism>
<dbReference type="Pfam" id="PF03479">
    <property type="entry name" value="PCC"/>
    <property type="match status" value="1"/>
</dbReference>
<gene>
    <name evidence="2" type="ORF">DRW48_11340</name>
</gene>
<feature type="domain" description="PPC" evidence="1">
    <location>
        <begin position="166"/>
        <end position="263"/>
    </location>
</feature>
<evidence type="ECO:0000313" key="2">
    <source>
        <dbReference type="EMBL" id="AXC51235.1"/>
    </source>
</evidence>
<evidence type="ECO:0000259" key="1">
    <source>
        <dbReference type="Pfam" id="PF03479"/>
    </source>
</evidence>
<dbReference type="Proteomes" id="UP000252023">
    <property type="component" value="Chromosome"/>
</dbReference>
<dbReference type="RefSeq" id="WP_114077521.1">
    <property type="nucleotide sequence ID" value="NZ_CP030918.1"/>
</dbReference>
<protein>
    <submittedName>
        <fullName evidence="2">DUF296 domain-containing protein</fullName>
    </submittedName>
</protein>
<dbReference type="SUPFAM" id="SSF117856">
    <property type="entry name" value="AF0104/ALDC/Ptd012-like"/>
    <property type="match status" value="2"/>
</dbReference>
<dbReference type="InterPro" id="IPR005175">
    <property type="entry name" value="PPC_dom"/>
</dbReference>
<evidence type="ECO:0000313" key="3">
    <source>
        <dbReference type="Proteomes" id="UP000252023"/>
    </source>
</evidence>
<dbReference type="EMBL" id="CP030918">
    <property type="protein sequence ID" value="AXC51235.1"/>
    <property type="molecule type" value="Genomic_DNA"/>
</dbReference>
<dbReference type="KEGG" id="pars:DRW48_11340"/>
<dbReference type="OrthoDB" id="8720942at2"/>
<dbReference type="AlphaFoldDB" id="A0A344PPD0"/>
<keyword evidence="3" id="KW-1185">Reference proteome</keyword>
<reference evidence="3" key="1">
    <citation type="submission" date="2018-07" db="EMBL/GenBank/DDBJ databases">
        <title>Genome sequencing of Paracoccus sp. SC2-6.</title>
        <authorList>
            <person name="Heo J."/>
            <person name="Kim S.-J."/>
            <person name="Kwon S.-W."/>
        </authorList>
    </citation>
    <scope>NUCLEOTIDE SEQUENCE [LARGE SCALE GENOMIC DNA]</scope>
    <source>
        <strain evidence="3">SC2-6</strain>
    </source>
</reference>
<proteinExistence type="predicted"/>
<name>A0A344PPD0_9RHOB</name>
<sequence length="271" mass="28206">MIHPGPRAAERTVAVPADLRRIAGVLPAGRSVMEAVGDLFAAKGCKGGVVWLDGAVCDPLRFVLPAPSTDGLHAAWYSDTHAPDGPVQIGRATATVGWKDGAPFLHCHGTWAGTMGHLLPFDSILAADAPVAGIGAPDAWFESLPDVETAFTLFTPQGSGIGTGLLARILPGEDVLTAIETLCAGHGITDARLYGVGSIDHIRFVDGSRTDCHATELHLVGATLRAGEAHVPIEVVDIDGKIMRGVLERGVNPVGVTLELIVETEGVRDDA</sequence>
<accession>A0A344PPD0</accession>
<dbReference type="Gene3D" id="3.30.1330.80">
    <property type="entry name" value="Hypothetical protein, similar to alpha- acetolactate decarboxylase, domain 2"/>
    <property type="match status" value="2"/>
</dbReference>